<evidence type="ECO:0000313" key="1">
    <source>
        <dbReference type="EMBL" id="RQD76383.1"/>
    </source>
</evidence>
<accession>A0A424YF99</accession>
<organism evidence="1 2">
    <name type="scientific">Candidatus Syntrophonatronum acetioxidans</name>
    <dbReference type="NCBI Taxonomy" id="1795816"/>
    <lineage>
        <taxon>Bacteria</taxon>
        <taxon>Bacillati</taxon>
        <taxon>Bacillota</taxon>
        <taxon>Clostridia</taxon>
        <taxon>Eubacteriales</taxon>
        <taxon>Syntrophomonadaceae</taxon>
        <taxon>Candidatus Syntrophonatronum</taxon>
    </lineage>
</organism>
<dbReference type="InterPro" id="IPR047795">
    <property type="entry name" value="Put_SteA-like"/>
</dbReference>
<proteinExistence type="predicted"/>
<feature type="non-terminal residue" evidence="1">
    <location>
        <position position="152"/>
    </location>
</feature>
<evidence type="ECO:0000313" key="2">
    <source>
        <dbReference type="Proteomes" id="UP000285138"/>
    </source>
</evidence>
<dbReference type="Proteomes" id="UP000285138">
    <property type="component" value="Unassembled WGS sequence"/>
</dbReference>
<dbReference type="EMBL" id="QZAA01000119">
    <property type="protein sequence ID" value="RQD76383.1"/>
    <property type="molecule type" value="Genomic_DNA"/>
</dbReference>
<dbReference type="NCBIfam" id="NF040608">
    <property type="entry name" value="division_SteA"/>
    <property type="match status" value="1"/>
</dbReference>
<comment type="caution">
    <text evidence="1">The sequence shown here is derived from an EMBL/GenBank/DDBJ whole genome shotgun (WGS) entry which is preliminary data.</text>
</comment>
<gene>
    <name evidence="1" type="ORF">D5R97_04505</name>
</gene>
<sequence length="152" mass="17159">MVLSKNSCLLRGKVRLDKKTKNLIKRIKPGEIALIDHMNVDEIAGHDLAEKKVKAVINVNSFISGKYPNTGPEIMVKGGIILLDGVQGDIWNRLEEGEEIEIRGNKVFKGGKEIGRGELLGKKEIKEKLELSYQNINRELDQFVQNTMEYAR</sequence>
<reference evidence="1 2" key="1">
    <citation type="submission" date="2018-08" db="EMBL/GenBank/DDBJ databases">
        <title>The metabolism and importance of syntrophic acetate oxidation coupled to methane or sulfide production in haloalkaline environments.</title>
        <authorList>
            <person name="Timmers P.H.A."/>
            <person name="Vavourakis C.D."/>
            <person name="Sorokin D.Y."/>
            <person name="Sinninghe Damste J.S."/>
            <person name="Muyzer G."/>
            <person name="Stams A.J.M."/>
            <person name="Plugge C.M."/>
        </authorList>
    </citation>
    <scope>NUCLEOTIDE SEQUENCE [LARGE SCALE GENOMIC DNA]</scope>
    <source>
        <strain evidence="1">MSAO_Bac1</strain>
    </source>
</reference>
<name>A0A424YF99_9FIRM</name>
<dbReference type="AlphaFoldDB" id="A0A424YF99"/>
<protein>
    <submittedName>
        <fullName evidence="1">Uncharacterized protein</fullName>
    </submittedName>
</protein>